<dbReference type="SUPFAM" id="SSF58100">
    <property type="entry name" value="Bacterial hemolysins"/>
    <property type="match status" value="1"/>
</dbReference>
<sequence>MFKNTLLLLFLSISFILNAQQPEEASKNSIDSQFTELMESSNNYKNFKVVKTSQLNQLKRNTNKEIANLNEKINTSEATIQEQQKEITSLKGKLADIQKQLTDVTQEKDDIVFLGIATQKAVYKNIMWGLVFVLILILAFFIYQYKKSNSITKEARHKLQETEEEFEEYRKNALEKQQKLGRMLQDEKNKSQK</sequence>
<proteinExistence type="predicted"/>
<keyword evidence="4" id="KW-0378">Hydrolase</keyword>
<evidence type="ECO:0000313" key="4">
    <source>
        <dbReference type="EMBL" id="MBB4117769.1"/>
    </source>
</evidence>
<organism evidence="4 5">
    <name type="scientific">Mesonia hippocampi</name>
    <dbReference type="NCBI Taxonomy" id="1628250"/>
    <lineage>
        <taxon>Bacteria</taxon>
        <taxon>Pseudomonadati</taxon>
        <taxon>Bacteroidota</taxon>
        <taxon>Flavobacteriia</taxon>
        <taxon>Flavobacteriales</taxon>
        <taxon>Flavobacteriaceae</taxon>
        <taxon>Mesonia</taxon>
    </lineage>
</organism>
<evidence type="ECO:0000313" key="5">
    <source>
        <dbReference type="Proteomes" id="UP000553034"/>
    </source>
</evidence>
<keyword evidence="5" id="KW-1185">Reference proteome</keyword>
<evidence type="ECO:0000256" key="1">
    <source>
        <dbReference type="SAM" id="Coils"/>
    </source>
</evidence>
<evidence type="ECO:0000256" key="2">
    <source>
        <dbReference type="SAM" id="Phobius"/>
    </source>
</evidence>
<feature type="chain" id="PRO_5032398881" evidence="3">
    <location>
        <begin position="20"/>
        <end position="193"/>
    </location>
</feature>
<protein>
    <submittedName>
        <fullName evidence="4">Peptidoglycan hydrolase CwlO-like protein</fullName>
    </submittedName>
</protein>
<dbReference type="Proteomes" id="UP000553034">
    <property type="component" value="Unassembled WGS sequence"/>
</dbReference>
<keyword evidence="2" id="KW-1133">Transmembrane helix</keyword>
<keyword evidence="2" id="KW-0812">Transmembrane</keyword>
<accession>A0A840EH59</accession>
<dbReference type="RefSeq" id="WP_183475432.1">
    <property type="nucleotide sequence ID" value="NZ_JACIFO010000001.1"/>
</dbReference>
<feature type="signal peptide" evidence="3">
    <location>
        <begin position="1"/>
        <end position="19"/>
    </location>
</feature>
<keyword evidence="3" id="KW-0732">Signal</keyword>
<dbReference type="AlphaFoldDB" id="A0A840EH59"/>
<dbReference type="Gene3D" id="1.20.1170.10">
    <property type="match status" value="1"/>
</dbReference>
<dbReference type="GO" id="GO:0016787">
    <property type="term" value="F:hydrolase activity"/>
    <property type="evidence" value="ECO:0007669"/>
    <property type="project" value="UniProtKB-KW"/>
</dbReference>
<comment type="caution">
    <text evidence="4">The sequence shown here is derived from an EMBL/GenBank/DDBJ whole genome shotgun (WGS) entry which is preliminary data.</text>
</comment>
<keyword evidence="1" id="KW-0175">Coiled coil</keyword>
<feature type="transmembrane region" description="Helical" evidence="2">
    <location>
        <begin position="126"/>
        <end position="143"/>
    </location>
</feature>
<gene>
    <name evidence="4" type="ORF">GGR32_000041</name>
</gene>
<name>A0A840EH59_9FLAO</name>
<feature type="coiled-coil region" evidence="1">
    <location>
        <begin position="52"/>
        <end position="107"/>
    </location>
</feature>
<evidence type="ECO:0000256" key="3">
    <source>
        <dbReference type="SAM" id="SignalP"/>
    </source>
</evidence>
<keyword evidence="2" id="KW-0472">Membrane</keyword>
<feature type="coiled-coil region" evidence="1">
    <location>
        <begin position="145"/>
        <end position="179"/>
    </location>
</feature>
<reference evidence="4 5" key="1">
    <citation type="submission" date="2020-08" db="EMBL/GenBank/DDBJ databases">
        <title>Genomic Encyclopedia of Type Strains, Phase IV (KMG-IV): sequencing the most valuable type-strain genomes for metagenomic binning, comparative biology and taxonomic classification.</title>
        <authorList>
            <person name="Goeker M."/>
        </authorList>
    </citation>
    <scope>NUCLEOTIDE SEQUENCE [LARGE SCALE GENOMIC DNA]</scope>
    <source>
        <strain evidence="4 5">DSM 29568</strain>
    </source>
</reference>
<dbReference type="EMBL" id="JACIFO010000001">
    <property type="protein sequence ID" value="MBB4117769.1"/>
    <property type="molecule type" value="Genomic_DNA"/>
</dbReference>